<comment type="caution">
    <text evidence="1">The sequence shown here is derived from an EMBL/GenBank/DDBJ whole genome shotgun (WGS) entry which is preliminary data.</text>
</comment>
<evidence type="ECO:0000313" key="1">
    <source>
        <dbReference type="EMBL" id="KAK1672852.1"/>
    </source>
</evidence>
<sequence length="185" mass="20808">MSPPVGRGSPIAQLQLGLRVWSHPPELTRSLISCRLTGRRPRDFQLTRRRSEARAAESKRVITRLVLVDSHRKQETIIANTSLKPPNNEKEIEKCPHRTVRPASALPHVRRRMLAPGPRLLTLLLAFIEIRDPLPSAQSNISYCVCKRNHKSVTRRHGFSSESASCDARVAVGSGASIRWHFTTD</sequence>
<proteinExistence type="predicted"/>
<dbReference type="GeneID" id="85457210"/>
<dbReference type="Proteomes" id="UP001224890">
    <property type="component" value="Unassembled WGS sequence"/>
</dbReference>
<dbReference type="EMBL" id="JAHMHR010000035">
    <property type="protein sequence ID" value="KAK1672852.1"/>
    <property type="molecule type" value="Genomic_DNA"/>
</dbReference>
<dbReference type="AlphaFoldDB" id="A0AAJ0AFB5"/>
<accession>A0AAJ0AFB5</accession>
<keyword evidence="2" id="KW-1185">Reference proteome</keyword>
<reference evidence="1" key="1">
    <citation type="submission" date="2021-06" db="EMBL/GenBank/DDBJ databases">
        <title>Comparative genomics, transcriptomics and evolutionary studies reveal genomic signatures of adaptation to plant cell wall in hemibiotrophic fungi.</title>
        <authorList>
            <consortium name="DOE Joint Genome Institute"/>
            <person name="Baroncelli R."/>
            <person name="Diaz J.F."/>
            <person name="Benocci T."/>
            <person name="Peng M."/>
            <person name="Battaglia E."/>
            <person name="Haridas S."/>
            <person name="Andreopoulos W."/>
            <person name="Labutti K."/>
            <person name="Pangilinan J."/>
            <person name="Floch G.L."/>
            <person name="Makela M.R."/>
            <person name="Henrissat B."/>
            <person name="Grigoriev I.V."/>
            <person name="Crouch J.A."/>
            <person name="De Vries R.P."/>
            <person name="Sukno S.A."/>
            <person name="Thon M.R."/>
        </authorList>
    </citation>
    <scope>NUCLEOTIDE SEQUENCE</scope>
    <source>
        <strain evidence="1">CBS 193.32</strain>
    </source>
</reference>
<name>A0AAJ0AFB5_9PEZI</name>
<evidence type="ECO:0000313" key="2">
    <source>
        <dbReference type="Proteomes" id="UP001224890"/>
    </source>
</evidence>
<protein>
    <submittedName>
        <fullName evidence="1">Uncharacterized protein</fullName>
    </submittedName>
</protein>
<organism evidence="1 2">
    <name type="scientific">Colletotrichum godetiae</name>
    <dbReference type="NCBI Taxonomy" id="1209918"/>
    <lineage>
        <taxon>Eukaryota</taxon>
        <taxon>Fungi</taxon>
        <taxon>Dikarya</taxon>
        <taxon>Ascomycota</taxon>
        <taxon>Pezizomycotina</taxon>
        <taxon>Sordariomycetes</taxon>
        <taxon>Hypocreomycetidae</taxon>
        <taxon>Glomerellales</taxon>
        <taxon>Glomerellaceae</taxon>
        <taxon>Colletotrichum</taxon>
        <taxon>Colletotrichum acutatum species complex</taxon>
    </lineage>
</organism>
<dbReference type="RefSeq" id="XP_060426855.1">
    <property type="nucleotide sequence ID" value="XM_060572684.1"/>
</dbReference>
<gene>
    <name evidence="1" type="ORF">BDP55DRAFT_634608</name>
</gene>